<evidence type="ECO:0000313" key="1">
    <source>
        <dbReference type="EMBL" id="OAQ68046.1"/>
    </source>
</evidence>
<organism evidence="1 2">
    <name type="scientific">Pochonia chlamydosporia 170</name>
    <dbReference type="NCBI Taxonomy" id="1380566"/>
    <lineage>
        <taxon>Eukaryota</taxon>
        <taxon>Fungi</taxon>
        <taxon>Dikarya</taxon>
        <taxon>Ascomycota</taxon>
        <taxon>Pezizomycotina</taxon>
        <taxon>Sordariomycetes</taxon>
        <taxon>Hypocreomycetidae</taxon>
        <taxon>Hypocreales</taxon>
        <taxon>Clavicipitaceae</taxon>
        <taxon>Pochonia</taxon>
    </lineage>
</organism>
<sequence>MKDVDGDAVSVSVAGIADSGLVRYLEAGSAAGRNKPWRACALDGRECGHIIRGVQRHAGF</sequence>
<evidence type="ECO:0000313" key="2">
    <source>
        <dbReference type="Proteomes" id="UP000078397"/>
    </source>
</evidence>
<dbReference type="KEGG" id="pchm:VFPPC_15771"/>
<dbReference type="GeneID" id="28857518"/>
<keyword evidence="2" id="KW-1185">Reference proteome</keyword>
<dbReference type="RefSeq" id="XP_018144896.1">
    <property type="nucleotide sequence ID" value="XM_018293524.1"/>
</dbReference>
<gene>
    <name evidence="1" type="ORF">VFPPC_15771</name>
</gene>
<dbReference type="Proteomes" id="UP000078397">
    <property type="component" value="Unassembled WGS sequence"/>
</dbReference>
<name>A0A179FQZ4_METCM</name>
<comment type="caution">
    <text evidence="1">The sequence shown here is derived from an EMBL/GenBank/DDBJ whole genome shotgun (WGS) entry which is preliminary data.</text>
</comment>
<proteinExistence type="predicted"/>
<accession>A0A179FQZ4</accession>
<reference evidence="1 2" key="1">
    <citation type="journal article" date="2016" name="PLoS Pathog.">
        <title>Biosynthesis of antibiotic leucinostatins in bio-control fungus Purpureocillium lilacinum and their inhibition on phytophthora revealed by genome mining.</title>
        <authorList>
            <person name="Wang G."/>
            <person name="Liu Z."/>
            <person name="Lin R."/>
            <person name="Li E."/>
            <person name="Mao Z."/>
            <person name="Ling J."/>
            <person name="Yang Y."/>
            <person name="Yin W.B."/>
            <person name="Xie B."/>
        </authorList>
    </citation>
    <scope>NUCLEOTIDE SEQUENCE [LARGE SCALE GENOMIC DNA]</scope>
    <source>
        <strain evidence="1">170</strain>
    </source>
</reference>
<dbReference type="AlphaFoldDB" id="A0A179FQZ4"/>
<protein>
    <submittedName>
        <fullName evidence="1">Uncharacterized protein</fullName>
    </submittedName>
</protein>
<dbReference type="EMBL" id="LSBJ02000003">
    <property type="protein sequence ID" value="OAQ68046.1"/>
    <property type="molecule type" value="Genomic_DNA"/>
</dbReference>